<sequence>MPIDNNEIKGEAEKVGKNIEQSALMKNRVKIAFGLVTIVLLGLWIFEMKRHNDLKTFIEMDRQVTLKKIIEVVDEDLTKVSGNFKDYRQFGDTILDSTTWYAENAAPMVREYSDMVENTTSVLSFSISFIPGIGPILANVVQKVENIIELTLEYSKKFDSYISLIGDTNATMDEIQKLQQNFHQTRNLQTLYQLKEVLDLDFRMKLQQINAAAEEIERGLGSIDTFLDDSLKTVRQIEMRFQELEKDYGLDQETEPQETKENFFGSLKDTIKQKVAGVNQKMITKARISLNTLITKLDDNIKKLRLQTKPFKDQVLNYTTKVSEDFDRVSRITAGVRIIKLL</sequence>
<proteinExistence type="predicted"/>
<keyword evidence="1" id="KW-0472">Membrane</keyword>
<reference evidence="2" key="1">
    <citation type="submission" date="2018-05" db="EMBL/GenBank/DDBJ databases">
        <authorList>
            <person name="Lanie J.A."/>
            <person name="Ng W.-L."/>
            <person name="Kazmierczak K.M."/>
            <person name="Andrzejewski T.M."/>
            <person name="Davidsen T.M."/>
            <person name="Wayne K.J."/>
            <person name="Tettelin H."/>
            <person name="Glass J.I."/>
            <person name="Rusch D."/>
            <person name="Podicherti R."/>
            <person name="Tsui H.-C.T."/>
            <person name="Winkler M.E."/>
        </authorList>
    </citation>
    <scope>NUCLEOTIDE SEQUENCE</scope>
</reference>
<feature type="non-terminal residue" evidence="2">
    <location>
        <position position="342"/>
    </location>
</feature>
<keyword evidence="1" id="KW-0812">Transmembrane</keyword>
<feature type="transmembrane region" description="Helical" evidence="1">
    <location>
        <begin position="29"/>
        <end position="46"/>
    </location>
</feature>
<organism evidence="2">
    <name type="scientific">marine metagenome</name>
    <dbReference type="NCBI Taxonomy" id="408172"/>
    <lineage>
        <taxon>unclassified sequences</taxon>
        <taxon>metagenomes</taxon>
        <taxon>ecological metagenomes</taxon>
    </lineage>
</organism>
<gene>
    <name evidence="2" type="ORF">METZ01_LOCUS250439</name>
</gene>
<accession>A0A382IDY7</accession>
<keyword evidence="1" id="KW-1133">Transmembrane helix</keyword>
<evidence type="ECO:0000313" key="2">
    <source>
        <dbReference type="EMBL" id="SVB97585.1"/>
    </source>
</evidence>
<dbReference type="AlphaFoldDB" id="A0A382IDY7"/>
<evidence type="ECO:0000256" key="1">
    <source>
        <dbReference type="SAM" id="Phobius"/>
    </source>
</evidence>
<dbReference type="EMBL" id="UINC01066651">
    <property type="protein sequence ID" value="SVB97585.1"/>
    <property type="molecule type" value="Genomic_DNA"/>
</dbReference>
<name>A0A382IDY7_9ZZZZ</name>
<protein>
    <submittedName>
        <fullName evidence="2">Uncharacterized protein</fullName>
    </submittedName>
</protein>